<comment type="caution">
    <text evidence="1">The sequence shown here is derived from an EMBL/GenBank/DDBJ whole genome shotgun (WGS) entry which is preliminary data.</text>
</comment>
<dbReference type="EMBL" id="PCXU01000030">
    <property type="protein sequence ID" value="PIR43261.1"/>
    <property type="molecule type" value="Genomic_DNA"/>
</dbReference>
<dbReference type="AlphaFoldDB" id="A0A2H0R9Q2"/>
<gene>
    <name evidence="1" type="ORF">COV24_03660</name>
</gene>
<proteinExistence type="predicted"/>
<reference evidence="1 2" key="1">
    <citation type="submission" date="2017-09" db="EMBL/GenBank/DDBJ databases">
        <title>Depth-based differentiation of microbial function through sediment-hosted aquifers and enrichment of novel symbionts in the deep terrestrial subsurface.</title>
        <authorList>
            <person name="Probst A.J."/>
            <person name="Ladd B."/>
            <person name="Jarett J.K."/>
            <person name="Geller-Mcgrath D.E."/>
            <person name="Sieber C.M."/>
            <person name="Emerson J.B."/>
            <person name="Anantharaman K."/>
            <person name="Thomas B.C."/>
            <person name="Malmstrom R."/>
            <person name="Stieglmeier M."/>
            <person name="Klingl A."/>
            <person name="Woyke T."/>
            <person name="Ryan C.M."/>
            <person name="Banfield J.F."/>
        </authorList>
    </citation>
    <scope>NUCLEOTIDE SEQUENCE [LARGE SCALE GENOMIC DNA]</scope>
    <source>
        <strain evidence="1">CG10_big_fil_rev_8_21_14_0_10_32_10</strain>
    </source>
</reference>
<protein>
    <submittedName>
        <fullName evidence="1">Uncharacterized protein</fullName>
    </submittedName>
</protein>
<organism evidence="1 2">
    <name type="scientific">candidate division WWE3 bacterium CG10_big_fil_rev_8_21_14_0_10_32_10</name>
    <dbReference type="NCBI Taxonomy" id="1975090"/>
    <lineage>
        <taxon>Bacteria</taxon>
        <taxon>Katanobacteria</taxon>
    </lineage>
</organism>
<name>A0A2H0R9Q2_UNCKA</name>
<evidence type="ECO:0000313" key="2">
    <source>
        <dbReference type="Proteomes" id="UP000230214"/>
    </source>
</evidence>
<accession>A0A2H0R9Q2</accession>
<sequence>MSHYSDMSKHVISVLTLIIGLFGAFNIPIISAKYYSSFDMTFKHYSFLNSNTAISDTSCSYKVNYYINMPSCAKSFFKVFRVDHLVNKDIKYVPNSTYFKEINSLKLPNYVILSTPALHETSNTFTSSITSFNTYTHQVGKIVLSSDSEGNLIFITVGHVAKMLQSGANNYNRLFVLTASNGKRLYFKANDLDFYYTKPVIMSENGLLLSEGFAYTRITGPLFLTLNNLLSKKYINIVYFDMTNPVVNETVYIYKNPTVNSDNISNLYFRVIDSYTDHFVVEPNLSPSLSILCKGSSGTAALKVDENYKPQNISYGLVSSAASSQTPDSLSDQKYFSCSSKDNLITLKGALN</sequence>
<evidence type="ECO:0000313" key="1">
    <source>
        <dbReference type="EMBL" id="PIR43261.1"/>
    </source>
</evidence>
<dbReference type="Proteomes" id="UP000230214">
    <property type="component" value="Unassembled WGS sequence"/>
</dbReference>